<organism evidence="2 3">
    <name type="scientific">Chitinophaga niabensis</name>
    <dbReference type="NCBI Taxonomy" id="536979"/>
    <lineage>
        <taxon>Bacteria</taxon>
        <taxon>Pseudomonadati</taxon>
        <taxon>Bacteroidota</taxon>
        <taxon>Chitinophagia</taxon>
        <taxon>Chitinophagales</taxon>
        <taxon>Chitinophagaceae</taxon>
        <taxon>Chitinophaga</taxon>
    </lineage>
</organism>
<dbReference type="PROSITE" id="PS51257">
    <property type="entry name" value="PROKAR_LIPOPROTEIN"/>
    <property type="match status" value="1"/>
</dbReference>
<dbReference type="Pfam" id="PF16389">
    <property type="entry name" value="DUF4998"/>
    <property type="match status" value="1"/>
</dbReference>
<accession>A0A1N6D139</accession>
<reference evidence="2 3" key="1">
    <citation type="submission" date="2016-11" db="EMBL/GenBank/DDBJ databases">
        <authorList>
            <person name="Jaros S."/>
            <person name="Januszkiewicz K."/>
            <person name="Wedrychowicz H."/>
        </authorList>
    </citation>
    <scope>NUCLEOTIDE SEQUENCE [LARGE SCALE GENOMIC DNA]</scope>
    <source>
        <strain evidence="2 3">DSM 24787</strain>
    </source>
</reference>
<dbReference type="EMBL" id="FSRA01000001">
    <property type="protein sequence ID" value="SIN64416.1"/>
    <property type="molecule type" value="Genomic_DNA"/>
</dbReference>
<keyword evidence="1" id="KW-0732">Signal</keyword>
<dbReference type="OrthoDB" id="1043438at2"/>
<dbReference type="STRING" id="536979.SAMN04488055_0059"/>
<evidence type="ECO:0000313" key="3">
    <source>
        <dbReference type="Proteomes" id="UP000185003"/>
    </source>
</evidence>
<evidence type="ECO:0000313" key="2">
    <source>
        <dbReference type="EMBL" id="SIN64416.1"/>
    </source>
</evidence>
<sequence>MKQKYIRRSLFILVVILAAACTKRDDYKKYQVNGEISYPGIMDSVKVMAGKNRVLVTGLFTSDPKITMYRMFWNSRQDSIEVPVVRKGDVDTTRTILSNLVEGAVTVEIRTYDAKGNRSIPVFTVGNAYGVQYESAINNRSATAMTVTKAGLNITWAAIATNSPFTRLTYASTDGSTKMIRVPGANVNTLVADYRYGTKILVHSGYLPEPTAIDTFFATKPDTLKKENALAGVYVSGGLRTNYTGAVANNVVAGTTVLSGDKTSTELSADKIEVDYANLGGSGWKYVFTYDGTTISVAPNATMMAGIAPGSFIIQGLTFNRATGIIDVKTVYTNTTGDARKVEETLTMK</sequence>
<protein>
    <recommendedName>
        <fullName evidence="4">DUF5013 domain-containing protein</fullName>
    </recommendedName>
</protein>
<feature type="chain" id="PRO_5012139092" description="DUF5013 domain-containing protein" evidence="1">
    <location>
        <begin position="21"/>
        <end position="349"/>
    </location>
</feature>
<feature type="signal peptide" evidence="1">
    <location>
        <begin position="1"/>
        <end position="20"/>
    </location>
</feature>
<gene>
    <name evidence="2" type="ORF">SAMN04488055_0059</name>
</gene>
<dbReference type="Proteomes" id="UP000185003">
    <property type="component" value="Unassembled WGS sequence"/>
</dbReference>
<proteinExistence type="predicted"/>
<keyword evidence="3" id="KW-1185">Reference proteome</keyword>
<dbReference type="RefSeq" id="WP_159442184.1">
    <property type="nucleotide sequence ID" value="NZ_FSRA01000001.1"/>
</dbReference>
<evidence type="ECO:0000256" key="1">
    <source>
        <dbReference type="SAM" id="SignalP"/>
    </source>
</evidence>
<name>A0A1N6D139_9BACT</name>
<evidence type="ECO:0008006" key="4">
    <source>
        <dbReference type="Google" id="ProtNLM"/>
    </source>
</evidence>
<dbReference type="AlphaFoldDB" id="A0A1N6D139"/>